<keyword evidence="2 7" id="KW-0732">Signal</keyword>
<dbReference type="InterPro" id="IPR005534">
    <property type="entry name" value="Curli_assmbl/transp-comp_CsgG"/>
</dbReference>
<keyword evidence="1" id="KW-1003">Cell membrane</keyword>
<feature type="compositionally biased region" description="Polar residues" evidence="6">
    <location>
        <begin position="498"/>
        <end position="509"/>
    </location>
</feature>
<evidence type="ECO:0000256" key="7">
    <source>
        <dbReference type="SAM" id="SignalP"/>
    </source>
</evidence>
<evidence type="ECO:0000256" key="3">
    <source>
        <dbReference type="ARBA" id="ARBA00023136"/>
    </source>
</evidence>
<evidence type="ECO:0000256" key="4">
    <source>
        <dbReference type="ARBA" id="ARBA00023139"/>
    </source>
</evidence>
<feature type="domain" description="Outer membrane protein beta-barrel" evidence="8">
    <location>
        <begin position="297"/>
        <end position="445"/>
    </location>
</feature>
<dbReference type="Gene3D" id="2.40.160.20">
    <property type="match status" value="1"/>
</dbReference>
<dbReference type="Gene3D" id="3.40.50.10610">
    <property type="entry name" value="ABC-type transport auxiliary lipoprotein component"/>
    <property type="match status" value="2"/>
</dbReference>
<gene>
    <name evidence="9" type="ORF">LY01_01563</name>
</gene>
<dbReference type="PANTHER" id="PTHR41164">
    <property type="entry name" value="CURLI PRODUCTION ASSEMBLY/TRANSPORT COMPONENT CSGG"/>
    <property type="match status" value="1"/>
</dbReference>
<feature type="region of interest" description="Disordered" evidence="6">
    <location>
        <begin position="459"/>
        <end position="509"/>
    </location>
</feature>
<feature type="chain" id="PRO_5015572158" evidence="7">
    <location>
        <begin position="23"/>
        <end position="509"/>
    </location>
</feature>
<proteinExistence type="predicted"/>
<dbReference type="Pfam" id="PF13505">
    <property type="entry name" value="OMP_b-brl"/>
    <property type="match status" value="1"/>
</dbReference>
<dbReference type="Proteomes" id="UP000239002">
    <property type="component" value="Unassembled WGS sequence"/>
</dbReference>
<dbReference type="PANTHER" id="PTHR41164:SF1">
    <property type="entry name" value="CURLI PRODUCTION ASSEMBLY_TRANSPORT COMPONENT CSGG"/>
    <property type="match status" value="1"/>
</dbReference>
<evidence type="ECO:0000256" key="6">
    <source>
        <dbReference type="SAM" id="MobiDB-lite"/>
    </source>
</evidence>
<feature type="compositionally biased region" description="Basic and acidic residues" evidence="6">
    <location>
        <begin position="478"/>
        <end position="493"/>
    </location>
</feature>
<dbReference type="Pfam" id="PF03783">
    <property type="entry name" value="CsgG"/>
    <property type="match status" value="1"/>
</dbReference>
<evidence type="ECO:0000259" key="8">
    <source>
        <dbReference type="Pfam" id="PF13505"/>
    </source>
</evidence>
<dbReference type="EMBL" id="PTJE01000003">
    <property type="protein sequence ID" value="PPK94810.1"/>
    <property type="molecule type" value="Genomic_DNA"/>
</dbReference>
<keyword evidence="3" id="KW-0472">Membrane</keyword>
<protein>
    <submittedName>
        <fullName evidence="9">Curli production assembly/transport component CsgG</fullName>
    </submittedName>
</protein>
<dbReference type="AlphaFoldDB" id="A0A2S6IKY2"/>
<feature type="signal peptide" evidence="7">
    <location>
        <begin position="1"/>
        <end position="22"/>
    </location>
</feature>
<dbReference type="InterPro" id="IPR011250">
    <property type="entry name" value="OMP/PagP_B-barrel"/>
</dbReference>
<dbReference type="GO" id="GO:0030288">
    <property type="term" value="C:outer membrane-bounded periplasmic space"/>
    <property type="evidence" value="ECO:0007669"/>
    <property type="project" value="InterPro"/>
</dbReference>
<evidence type="ECO:0000256" key="1">
    <source>
        <dbReference type="ARBA" id="ARBA00022475"/>
    </source>
</evidence>
<reference evidence="9 10" key="1">
    <citation type="submission" date="2018-02" db="EMBL/GenBank/DDBJ databases">
        <title>Genomic Encyclopedia of Archaeal and Bacterial Type Strains, Phase II (KMG-II): from individual species to whole genera.</title>
        <authorList>
            <person name="Goeker M."/>
        </authorList>
    </citation>
    <scope>NUCLEOTIDE SEQUENCE [LARGE SCALE GENOMIC DNA]</scope>
    <source>
        <strain evidence="9 10">DSM 16809</strain>
    </source>
</reference>
<evidence type="ECO:0000256" key="5">
    <source>
        <dbReference type="ARBA" id="ARBA00023288"/>
    </source>
</evidence>
<keyword evidence="5" id="KW-0449">Lipoprotein</keyword>
<evidence type="ECO:0000313" key="9">
    <source>
        <dbReference type="EMBL" id="PPK94810.1"/>
    </source>
</evidence>
<dbReference type="OrthoDB" id="1110708at2"/>
<dbReference type="SUPFAM" id="SSF56925">
    <property type="entry name" value="OMPA-like"/>
    <property type="match status" value="1"/>
</dbReference>
<accession>A0A2S6IKY2</accession>
<keyword evidence="10" id="KW-1185">Reference proteome</keyword>
<comment type="caution">
    <text evidence="9">The sequence shown here is derived from an EMBL/GenBank/DDBJ whole genome shotgun (WGS) entry which is preliminary data.</text>
</comment>
<feature type="compositionally biased region" description="Basic residues" evidence="6">
    <location>
        <begin position="463"/>
        <end position="477"/>
    </location>
</feature>
<dbReference type="RefSeq" id="WP_104515266.1">
    <property type="nucleotide sequence ID" value="NZ_MQVW01000024.1"/>
</dbReference>
<sequence length="509" mass="57158">MKIRLKQIGLLLCVALFTSCGAYFNQPFDTQEARIGEITEATTRLKELPEPAAKAVVGVYKFEDQTGQYKLSEVGSSFSNAVTQGGTTILIKALEDSKWFRTIERENIGNLINERGIILNTRKDYAAKTKTPIEDLPPLLYAGILIEGGIVSYDTNVLTGGVGARYFGAGGSTEYRQDRVTIYLRAVSTQSGEIMKTVYVSKSIYSQAVDANLFRYVSFQRLLEAETGFTRNEPGQLAIKEAIEKAVESLIIEGITVQLWFPKGGMPVAQKMVSDYYKEKEIAERTDVYQREFLERRSKWRADLSAGSTYIKGDLPDASYEYSISGGLKYNLTPNIGVRGVLSKYRLKNTDLLNREFASSDLNLELTVLPYQEFSPYAYIGSGLNFANNFDKTDLKVQAGIGFEYAFSPSFGLTVFGEYNNVFADDLDNLASGKLDDQYYRFGLGLNVYLGNNKAKESNIERQKRKARRVQKRKEKKALKESLKQDVEGDSLSRKRNTQQTPLINQENN</sequence>
<organism evidence="9 10">
    <name type="scientific">Nonlabens xylanidelens</name>
    <dbReference type="NCBI Taxonomy" id="191564"/>
    <lineage>
        <taxon>Bacteria</taxon>
        <taxon>Pseudomonadati</taxon>
        <taxon>Bacteroidota</taxon>
        <taxon>Flavobacteriia</taxon>
        <taxon>Flavobacteriales</taxon>
        <taxon>Flavobacteriaceae</taxon>
        <taxon>Nonlabens</taxon>
    </lineage>
</organism>
<keyword evidence="4" id="KW-0564">Palmitate</keyword>
<dbReference type="PROSITE" id="PS51257">
    <property type="entry name" value="PROKAR_LIPOPROTEIN"/>
    <property type="match status" value="1"/>
</dbReference>
<name>A0A2S6IKY2_9FLAO</name>
<evidence type="ECO:0000313" key="10">
    <source>
        <dbReference type="Proteomes" id="UP000239002"/>
    </source>
</evidence>
<evidence type="ECO:0000256" key="2">
    <source>
        <dbReference type="ARBA" id="ARBA00022729"/>
    </source>
</evidence>
<dbReference type="InterPro" id="IPR027385">
    <property type="entry name" value="Beta-barrel_OMP"/>
</dbReference>